<sequence>MSLQSLSVATRQRCLQFHQSTSSCVLNADVFASIIQLTDPATMAQCRLVSHAFDRLSIPILVRSVILKHSGDKAITFCQFMLEGSGRPFLLSIQQLVIYPSVRHLAMNSWNTPTVIDRFTYLVDSLLALIHAARELRTLRFVSCSELLLKKHDPDLFPECTPHPHLSYVELEYMSNPILPAFLSMQHLSLAAYSFSSSLESELRSLAVFPALRSFSGPTSAFVALSFHHALEVIRLHEYISRFAQPAWIRTASDVDDILGAISRVPARSIAIGIDTPDGVSSTCSFWSRLVDAAPHLEFLAATLSSDSYMIATTLSGHDALFTALNLLPNLHHVWLHVFDYSACYATWNRLSGTWRDPYEGYPDQSLTLLRQNQCILGAAWLSFKYCVAVARWNSVALRLDESGQTHVMGRTREGRSWVESPSLIAQARDGIMFEWAECLRSAARTTVSFADPSSPSRLTGAEAGLM</sequence>
<evidence type="ECO:0000313" key="1">
    <source>
        <dbReference type="EMBL" id="EIM79764.1"/>
    </source>
</evidence>
<protein>
    <recommendedName>
        <fullName evidence="3">F-box domain-containing protein</fullName>
    </recommendedName>
</protein>
<dbReference type="RefSeq" id="XP_007311084.1">
    <property type="nucleotide sequence ID" value="XM_007311022.1"/>
</dbReference>
<evidence type="ECO:0000313" key="2">
    <source>
        <dbReference type="Proteomes" id="UP000053927"/>
    </source>
</evidence>
<dbReference type="EMBL" id="JH687401">
    <property type="protein sequence ID" value="EIM79764.1"/>
    <property type="molecule type" value="Genomic_DNA"/>
</dbReference>
<keyword evidence="2" id="KW-1185">Reference proteome</keyword>
<gene>
    <name evidence="1" type="ORF">STEHIDRAFT_163323</name>
</gene>
<organism evidence="1 2">
    <name type="scientific">Stereum hirsutum (strain FP-91666)</name>
    <name type="common">White-rot fungus</name>
    <dbReference type="NCBI Taxonomy" id="721885"/>
    <lineage>
        <taxon>Eukaryota</taxon>
        <taxon>Fungi</taxon>
        <taxon>Dikarya</taxon>
        <taxon>Basidiomycota</taxon>
        <taxon>Agaricomycotina</taxon>
        <taxon>Agaricomycetes</taxon>
        <taxon>Russulales</taxon>
        <taxon>Stereaceae</taxon>
        <taxon>Stereum</taxon>
    </lineage>
</organism>
<name>R7RWR9_STEHR</name>
<dbReference type="GeneID" id="18802298"/>
<reference evidence="2" key="1">
    <citation type="journal article" date="2012" name="Science">
        <title>The Paleozoic origin of enzymatic lignin decomposition reconstructed from 31 fungal genomes.</title>
        <authorList>
            <person name="Floudas D."/>
            <person name="Binder M."/>
            <person name="Riley R."/>
            <person name="Barry K."/>
            <person name="Blanchette R.A."/>
            <person name="Henrissat B."/>
            <person name="Martinez A.T."/>
            <person name="Otillar R."/>
            <person name="Spatafora J.W."/>
            <person name="Yadav J.S."/>
            <person name="Aerts A."/>
            <person name="Benoit I."/>
            <person name="Boyd A."/>
            <person name="Carlson A."/>
            <person name="Copeland A."/>
            <person name="Coutinho P.M."/>
            <person name="de Vries R.P."/>
            <person name="Ferreira P."/>
            <person name="Findley K."/>
            <person name="Foster B."/>
            <person name="Gaskell J."/>
            <person name="Glotzer D."/>
            <person name="Gorecki P."/>
            <person name="Heitman J."/>
            <person name="Hesse C."/>
            <person name="Hori C."/>
            <person name="Igarashi K."/>
            <person name="Jurgens J.A."/>
            <person name="Kallen N."/>
            <person name="Kersten P."/>
            <person name="Kohler A."/>
            <person name="Kuees U."/>
            <person name="Kumar T.K.A."/>
            <person name="Kuo A."/>
            <person name="LaButti K."/>
            <person name="Larrondo L.F."/>
            <person name="Lindquist E."/>
            <person name="Ling A."/>
            <person name="Lombard V."/>
            <person name="Lucas S."/>
            <person name="Lundell T."/>
            <person name="Martin R."/>
            <person name="McLaughlin D.J."/>
            <person name="Morgenstern I."/>
            <person name="Morin E."/>
            <person name="Murat C."/>
            <person name="Nagy L.G."/>
            <person name="Nolan M."/>
            <person name="Ohm R.A."/>
            <person name="Patyshakuliyeva A."/>
            <person name="Rokas A."/>
            <person name="Ruiz-Duenas F.J."/>
            <person name="Sabat G."/>
            <person name="Salamov A."/>
            <person name="Samejima M."/>
            <person name="Schmutz J."/>
            <person name="Slot J.C."/>
            <person name="St John F."/>
            <person name="Stenlid J."/>
            <person name="Sun H."/>
            <person name="Sun S."/>
            <person name="Syed K."/>
            <person name="Tsang A."/>
            <person name="Wiebenga A."/>
            <person name="Young D."/>
            <person name="Pisabarro A."/>
            <person name="Eastwood D.C."/>
            <person name="Martin F."/>
            <person name="Cullen D."/>
            <person name="Grigoriev I.V."/>
            <person name="Hibbett D.S."/>
        </authorList>
    </citation>
    <scope>NUCLEOTIDE SEQUENCE [LARGE SCALE GENOMIC DNA]</scope>
    <source>
        <strain evidence="2">FP-91666</strain>
    </source>
</reference>
<dbReference type="AlphaFoldDB" id="R7RWR9"/>
<dbReference type="KEGG" id="shs:STEHIDRAFT_163323"/>
<accession>R7RWR9</accession>
<dbReference type="Proteomes" id="UP000053927">
    <property type="component" value="Unassembled WGS sequence"/>
</dbReference>
<proteinExistence type="predicted"/>
<evidence type="ECO:0008006" key="3">
    <source>
        <dbReference type="Google" id="ProtNLM"/>
    </source>
</evidence>